<gene>
    <name evidence="3" type="ORF">KQ910_02345</name>
</gene>
<keyword evidence="4" id="KW-1185">Reference proteome</keyword>
<evidence type="ECO:0000256" key="1">
    <source>
        <dbReference type="ARBA" id="ARBA00022729"/>
    </source>
</evidence>
<reference evidence="3 4" key="1">
    <citation type="submission" date="2021-06" db="EMBL/GenBank/DDBJ databases">
        <authorList>
            <person name="Lee D.H."/>
        </authorList>
    </citation>
    <scope>NUCLEOTIDE SEQUENCE [LARGE SCALE GENOMIC DNA]</scope>
    <source>
        <strain evidence="3 4">MMS21-HV4-11</strain>
    </source>
</reference>
<proteinExistence type="predicted"/>
<dbReference type="InterPro" id="IPR001638">
    <property type="entry name" value="Solute-binding_3/MltF_N"/>
</dbReference>
<dbReference type="Pfam" id="PF00497">
    <property type="entry name" value="SBP_bac_3"/>
    <property type="match status" value="1"/>
</dbReference>
<dbReference type="Proteomes" id="UP000727907">
    <property type="component" value="Unassembled WGS sequence"/>
</dbReference>
<evidence type="ECO:0000313" key="3">
    <source>
        <dbReference type="EMBL" id="MBU8872581.1"/>
    </source>
</evidence>
<accession>A0ABS6IDB4</accession>
<organism evidence="3 4">
    <name type="scientific">Reyranella humidisoli</name>
    <dbReference type="NCBI Taxonomy" id="2849149"/>
    <lineage>
        <taxon>Bacteria</taxon>
        <taxon>Pseudomonadati</taxon>
        <taxon>Pseudomonadota</taxon>
        <taxon>Alphaproteobacteria</taxon>
        <taxon>Hyphomicrobiales</taxon>
        <taxon>Reyranellaceae</taxon>
        <taxon>Reyranella</taxon>
    </lineage>
</organism>
<dbReference type="RefSeq" id="WP_216956792.1">
    <property type="nucleotide sequence ID" value="NZ_JAHOPB010000001.1"/>
</dbReference>
<feature type="domain" description="Solute-binding protein family 3/N-terminal" evidence="2">
    <location>
        <begin position="14"/>
        <end position="230"/>
    </location>
</feature>
<dbReference type="SMART" id="SM00062">
    <property type="entry name" value="PBPb"/>
    <property type="match status" value="1"/>
</dbReference>
<comment type="caution">
    <text evidence="3">The sequence shown here is derived from an EMBL/GenBank/DDBJ whole genome shotgun (WGS) entry which is preliminary data.</text>
</comment>
<keyword evidence="1" id="KW-0732">Signal</keyword>
<name>A0ABS6IDB4_9HYPH</name>
<dbReference type="CDD" id="cd13623">
    <property type="entry name" value="PBP2_AA_hypothetical"/>
    <property type="match status" value="1"/>
</dbReference>
<sequence>MIDKARAQLAPTGVLRAGINLSNFLLVTGRSEKNDPVGVAPDMAGAIAEALGVPVKYVPFKTPGELGDQVGKDVWDIGLIGAEPQRAEKIQFTAAYVEIEATYMVPEGSSIKSIADVDRKGVRIAVSARSAYDLWLVNNIKNATLVQVSGLDAAYEKFMSDKLEVLAGLRPGLLKDVEKAPGLKILDGKFTAVQQAVGTAKANTDGAAFLADFVEKAKKSGLVQSFIDRHKVKGLTVAPPA</sequence>
<protein>
    <submittedName>
        <fullName evidence="3">ABC transporter substrate-binding protein</fullName>
    </submittedName>
</protein>
<dbReference type="PANTHER" id="PTHR35936">
    <property type="entry name" value="MEMBRANE-BOUND LYTIC MUREIN TRANSGLYCOSYLASE F"/>
    <property type="match status" value="1"/>
</dbReference>
<dbReference type="EMBL" id="JAHOPB010000001">
    <property type="protein sequence ID" value="MBU8872581.1"/>
    <property type="molecule type" value="Genomic_DNA"/>
</dbReference>
<evidence type="ECO:0000259" key="2">
    <source>
        <dbReference type="SMART" id="SM00062"/>
    </source>
</evidence>
<evidence type="ECO:0000313" key="4">
    <source>
        <dbReference type="Proteomes" id="UP000727907"/>
    </source>
</evidence>
<dbReference type="PANTHER" id="PTHR35936:SF17">
    <property type="entry name" value="ARGININE-BINDING EXTRACELLULAR PROTEIN ARTP"/>
    <property type="match status" value="1"/>
</dbReference>